<keyword evidence="10" id="KW-0998">Cell outer membrane</keyword>
<dbReference type="AlphaFoldDB" id="A0A5B0G6Z4"/>
<evidence type="ECO:0000259" key="12">
    <source>
        <dbReference type="Pfam" id="PF13609"/>
    </source>
</evidence>
<dbReference type="CDD" id="cd00342">
    <property type="entry name" value="gram_neg_porins"/>
    <property type="match status" value="1"/>
</dbReference>
<comment type="subunit">
    <text evidence="2">Homotrimer.</text>
</comment>
<accession>A0A5B0G6Z4</accession>
<dbReference type="GO" id="GO:0006811">
    <property type="term" value="P:monoatomic ion transport"/>
    <property type="evidence" value="ECO:0007669"/>
    <property type="project" value="UniProtKB-KW"/>
</dbReference>
<dbReference type="InterPro" id="IPR050298">
    <property type="entry name" value="Gram-neg_bact_OMP"/>
</dbReference>
<name>A0A5B0G6Z4_9BURK</name>
<dbReference type="GO" id="GO:0046930">
    <property type="term" value="C:pore complex"/>
    <property type="evidence" value="ECO:0007669"/>
    <property type="project" value="UniProtKB-KW"/>
</dbReference>
<keyword evidence="9" id="KW-0472">Membrane</keyword>
<feature type="signal peptide" evidence="11">
    <location>
        <begin position="1"/>
        <end position="20"/>
    </location>
</feature>
<evidence type="ECO:0000256" key="4">
    <source>
        <dbReference type="ARBA" id="ARBA00022452"/>
    </source>
</evidence>
<dbReference type="RefSeq" id="WP_149675562.1">
    <property type="nucleotide sequence ID" value="NZ_VTUZ01000050.1"/>
</dbReference>
<evidence type="ECO:0000256" key="9">
    <source>
        <dbReference type="ARBA" id="ARBA00023136"/>
    </source>
</evidence>
<evidence type="ECO:0000256" key="1">
    <source>
        <dbReference type="ARBA" id="ARBA00004571"/>
    </source>
</evidence>
<evidence type="ECO:0000313" key="14">
    <source>
        <dbReference type="Proteomes" id="UP000325273"/>
    </source>
</evidence>
<feature type="domain" description="Porin" evidence="12">
    <location>
        <begin position="10"/>
        <end position="352"/>
    </location>
</feature>
<evidence type="ECO:0000256" key="6">
    <source>
        <dbReference type="ARBA" id="ARBA00022729"/>
    </source>
</evidence>
<dbReference type="InterPro" id="IPR023614">
    <property type="entry name" value="Porin_dom_sf"/>
</dbReference>
<dbReference type="Gene3D" id="2.40.160.10">
    <property type="entry name" value="Porin"/>
    <property type="match status" value="1"/>
</dbReference>
<gene>
    <name evidence="13" type="ORF">FVF58_42165</name>
</gene>
<dbReference type="Pfam" id="PF13609">
    <property type="entry name" value="Porin_4"/>
    <property type="match status" value="1"/>
</dbReference>
<comment type="subcellular location">
    <subcellularLocation>
        <location evidence="1">Cell outer membrane</location>
        <topology evidence="1">Multi-pass membrane protein</topology>
    </subcellularLocation>
</comment>
<keyword evidence="7" id="KW-0406">Ion transport</keyword>
<comment type="caution">
    <text evidence="13">The sequence shown here is derived from an EMBL/GenBank/DDBJ whole genome shotgun (WGS) entry which is preliminary data.</text>
</comment>
<feature type="chain" id="PRO_5022959048" evidence="11">
    <location>
        <begin position="21"/>
        <end position="387"/>
    </location>
</feature>
<dbReference type="InterPro" id="IPR002299">
    <property type="entry name" value="Porin_Neis"/>
</dbReference>
<evidence type="ECO:0000256" key="2">
    <source>
        <dbReference type="ARBA" id="ARBA00011233"/>
    </source>
</evidence>
<reference evidence="13 14" key="1">
    <citation type="submission" date="2019-08" db="EMBL/GenBank/DDBJ databases">
        <title>Paraburkholderia sp. DCY113.</title>
        <authorList>
            <person name="Kang J."/>
        </authorList>
    </citation>
    <scope>NUCLEOTIDE SEQUENCE [LARGE SCALE GENOMIC DNA]</scope>
    <source>
        <strain evidence="13 14">DCY113</strain>
    </source>
</reference>
<dbReference type="GO" id="GO:0015288">
    <property type="term" value="F:porin activity"/>
    <property type="evidence" value="ECO:0007669"/>
    <property type="project" value="UniProtKB-KW"/>
</dbReference>
<dbReference type="PANTHER" id="PTHR34501">
    <property type="entry name" value="PROTEIN YDDL-RELATED"/>
    <property type="match status" value="1"/>
</dbReference>
<dbReference type="PRINTS" id="PR00184">
    <property type="entry name" value="NEISSPPORIN"/>
</dbReference>
<proteinExistence type="predicted"/>
<keyword evidence="14" id="KW-1185">Reference proteome</keyword>
<protein>
    <submittedName>
        <fullName evidence="13">Porin</fullName>
    </submittedName>
</protein>
<dbReference type="EMBL" id="VTUZ01000050">
    <property type="protein sequence ID" value="KAA0999146.1"/>
    <property type="molecule type" value="Genomic_DNA"/>
</dbReference>
<evidence type="ECO:0000256" key="7">
    <source>
        <dbReference type="ARBA" id="ARBA00023065"/>
    </source>
</evidence>
<evidence type="ECO:0000256" key="11">
    <source>
        <dbReference type="SAM" id="SignalP"/>
    </source>
</evidence>
<sequence length="387" mass="40295">MKKVVFTALLLGASMGSAQAASSVTLYGIIDDGLNYISNAGGGRQIALSNSAGFILGSRWGLKGVEDLGGGYSAIFQLESGFNTSTGALTQSGLFFGRLAYVGLASNELGSLKLGRQTVSLLDYVGLLVPSETWAGTFGAHAGDVDNLDSSFRLNNAVKWTSINYNGLTFGGMYGLGGQPGDFNRNSGFGFGALYSGGAFNLGAAYQDWQDPYLSQFNNGANAPAAISSPIFSAYSSAGSSRIFATVATYDLGNFTLGLDYSNTRFVDLGANPGNLGAKPGLRGTAAFNNVEPFVTFHLSPFTTLAAAYNYTRRSSVNSDGGATYNQVALGINHLLSKRTMVYATAVYQHASGVNSGGGSAVANLTWASPSSNNHQVGVRLALQTKF</sequence>
<organism evidence="13 14">
    <name type="scientific">Paraburkholderia panacisoli</name>
    <dbReference type="NCBI Taxonomy" id="2603818"/>
    <lineage>
        <taxon>Bacteria</taxon>
        <taxon>Pseudomonadati</taxon>
        <taxon>Pseudomonadota</taxon>
        <taxon>Betaproteobacteria</taxon>
        <taxon>Burkholderiales</taxon>
        <taxon>Burkholderiaceae</taxon>
        <taxon>Paraburkholderia</taxon>
    </lineage>
</organism>
<keyword evidence="4" id="KW-1134">Transmembrane beta strand</keyword>
<keyword evidence="5" id="KW-0812">Transmembrane</keyword>
<evidence type="ECO:0000256" key="3">
    <source>
        <dbReference type="ARBA" id="ARBA00022448"/>
    </source>
</evidence>
<evidence type="ECO:0000256" key="5">
    <source>
        <dbReference type="ARBA" id="ARBA00022692"/>
    </source>
</evidence>
<evidence type="ECO:0000313" key="13">
    <source>
        <dbReference type="EMBL" id="KAA0999146.1"/>
    </source>
</evidence>
<keyword evidence="3" id="KW-0813">Transport</keyword>
<evidence type="ECO:0000256" key="10">
    <source>
        <dbReference type="ARBA" id="ARBA00023237"/>
    </source>
</evidence>
<keyword evidence="8" id="KW-0626">Porin</keyword>
<dbReference type="GO" id="GO:0009279">
    <property type="term" value="C:cell outer membrane"/>
    <property type="evidence" value="ECO:0007669"/>
    <property type="project" value="UniProtKB-SubCell"/>
</dbReference>
<dbReference type="Proteomes" id="UP000325273">
    <property type="component" value="Unassembled WGS sequence"/>
</dbReference>
<evidence type="ECO:0000256" key="8">
    <source>
        <dbReference type="ARBA" id="ARBA00023114"/>
    </source>
</evidence>
<dbReference type="SUPFAM" id="SSF56935">
    <property type="entry name" value="Porins"/>
    <property type="match status" value="1"/>
</dbReference>
<keyword evidence="6 11" id="KW-0732">Signal</keyword>
<dbReference type="PANTHER" id="PTHR34501:SF9">
    <property type="entry name" value="MAJOR OUTER MEMBRANE PROTEIN P.IA"/>
    <property type="match status" value="1"/>
</dbReference>
<dbReference type="InterPro" id="IPR033900">
    <property type="entry name" value="Gram_neg_porin_domain"/>
</dbReference>